<evidence type="ECO:0000256" key="1">
    <source>
        <dbReference type="PROSITE-ProRule" id="PRU00042"/>
    </source>
</evidence>
<feature type="compositionally biased region" description="Polar residues" evidence="2">
    <location>
        <begin position="1"/>
        <end position="18"/>
    </location>
</feature>
<dbReference type="PROSITE" id="PS00028">
    <property type="entry name" value="ZINC_FINGER_C2H2_1"/>
    <property type="match status" value="1"/>
</dbReference>
<feature type="region of interest" description="Disordered" evidence="2">
    <location>
        <begin position="1"/>
        <end position="40"/>
    </location>
</feature>
<feature type="domain" description="C2H2-type" evidence="3">
    <location>
        <begin position="71"/>
        <end position="99"/>
    </location>
</feature>
<dbReference type="Proteomes" id="UP000799764">
    <property type="component" value="Unassembled WGS sequence"/>
</dbReference>
<dbReference type="AlphaFoldDB" id="A0A9P4PQS5"/>
<accession>A0A9P4PQS5</accession>
<feature type="non-terminal residue" evidence="4">
    <location>
        <position position="1"/>
    </location>
</feature>
<reference evidence="4" key="1">
    <citation type="journal article" date="2020" name="Stud. Mycol.">
        <title>101 Dothideomycetes genomes: a test case for predicting lifestyles and emergence of pathogens.</title>
        <authorList>
            <person name="Haridas S."/>
            <person name="Albert R."/>
            <person name="Binder M."/>
            <person name="Bloem J."/>
            <person name="Labutti K."/>
            <person name="Salamov A."/>
            <person name="Andreopoulos B."/>
            <person name="Baker S."/>
            <person name="Barry K."/>
            <person name="Bills G."/>
            <person name="Bluhm B."/>
            <person name="Cannon C."/>
            <person name="Castanera R."/>
            <person name="Culley D."/>
            <person name="Daum C."/>
            <person name="Ezra D."/>
            <person name="Gonzalez J."/>
            <person name="Henrissat B."/>
            <person name="Kuo A."/>
            <person name="Liang C."/>
            <person name="Lipzen A."/>
            <person name="Lutzoni F."/>
            <person name="Magnuson J."/>
            <person name="Mondo S."/>
            <person name="Nolan M."/>
            <person name="Ohm R."/>
            <person name="Pangilinan J."/>
            <person name="Park H.-J."/>
            <person name="Ramirez L."/>
            <person name="Alfaro M."/>
            <person name="Sun H."/>
            <person name="Tritt A."/>
            <person name="Yoshinaga Y."/>
            <person name="Zwiers L.-H."/>
            <person name="Turgeon B."/>
            <person name="Goodwin S."/>
            <person name="Spatafora J."/>
            <person name="Crous P."/>
            <person name="Grigoriev I."/>
        </authorList>
    </citation>
    <scope>NUCLEOTIDE SEQUENCE</scope>
    <source>
        <strain evidence="4">CBS 690.94</strain>
    </source>
</reference>
<dbReference type="OrthoDB" id="8922241at2759"/>
<gene>
    <name evidence="4" type="ORF">P171DRAFT_336792</name>
</gene>
<comment type="caution">
    <text evidence="4">The sequence shown here is derived from an EMBL/GenBank/DDBJ whole genome shotgun (WGS) entry which is preliminary data.</text>
</comment>
<keyword evidence="1" id="KW-0862">Zinc</keyword>
<dbReference type="Gene3D" id="3.30.160.60">
    <property type="entry name" value="Classic Zinc Finger"/>
    <property type="match status" value="1"/>
</dbReference>
<evidence type="ECO:0000259" key="3">
    <source>
        <dbReference type="PROSITE" id="PS50157"/>
    </source>
</evidence>
<name>A0A9P4PQS5_9PLEO</name>
<feature type="non-terminal residue" evidence="4">
    <location>
        <position position="133"/>
    </location>
</feature>
<dbReference type="InterPro" id="IPR013087">
    <property type="entry name" value="Znf_C2H2_type"/>
</dbReference>
<keyword evidence="1" id="KW-0479">Metal-binding</keyword>
<dbReference type="EMBL" id="MU001495">
    <property type="protein sequence ID" value="KAF2448696.1"/>
    <property type="molecule type" value="Genomic_DNA"/>
</dbReference>
<dbReference type="SUPFAM" id="SSF57667">
    <property type="entry name" value="beta-beta-alpha zinc fingers"/>
    <property type="match status" value="1"/>
</dbReference>
<proteinExistence type="predicted"/>
<evidence type="ECO:0000256" key="2">
    <source>
        <dbReference type="SAM" id="MobiDB-lite"/>
    </source>
</evidence>
<evidence type="ECO:0000313" key="5">
    <source>
        <dbReference type="Proteomes" id="UP000799764"/>
    </source>
</evidence>
<sequence>STPMSSVASVSENTQVSETPKPFASSDPAARYEAGEGNGCSEQRTCANCPAVFSSENAFSAHIHRKHVRRYSCAICPSTFHLKTDLKRHELTVHRKDLAADTHGFRCPNPACSIPKKVFIRRDNFERHVSRCK</sequence>
<protein>
    <recommendedName>
        <fullName evidence="3">C2H2-type domain-containing protein</fullName>
    </recommendedName>
</protein>
<organism evidence="4 5">
    <name type="scientific">Karstenula rhodostoma CBS 690.94</name>
    <dbReference type="NCBI Taxonomy" id="1392251"/>
    <lineage>
        <taxon>Eukaryota</taxon>
        <taxon>Fungi</taxon>
        <taxon>Dikarya</taxon>
        <taxon>Ascomycota</taxon>
        <taxon>Pezizomycotina</taxon>
        <taxon>Dothideomycetes</taxon>
        <taxon>Pleosporomycetidae</taxon>
        <taxon>Pleosporales</taxon>
        <taxon>Massarineae</taxon>
        <taxon>Didymosphaeriaceae</taxon>
        <taxon>Karstenula</taxon>
    </lineage>
</organism>
<dbReference type="PROSITE" id="PS50157">
    <property type="entry name" value="ZINC_FINGER_C2H2_2"/>
    <property type="match status" value="1"/>
</dbReference>
<keyword evidence="1" id="KW-0863">Zinc-finger</keyword>
<dbReference type="GO" id="GO:0008270">
    <property type="term" value="F:zinc ion binding"/>
    <property type="evidence" value="ECO:0007669"/>
    <property type="project" value="UniProtKB-KW"/>
</dbReference>
<evidence type="ECO:0000313" key="4">
    <source>
        <dbReference type="EMBL" id="KAF2448696.1"/>
    </source>
</evidence>
<dbReference type="SMART" id="SM00355">
    <property type="entry name" value="ZnF_C2H2"/>
    <property type="match status" value="3"/>
</dbReference>
<dbReference type="InterPro" id="IPR036236">
    <property type="entry name" value="Znf_C2H2_sf"/>
</dbReference>
<keyword evidence="5" id="KW-1185">Reference proteome</keyword>